<evidence type="ECO:0000313" key="2">
    <source>
        <dbReference type="Proteomes" id="UP000242913"/>
    </source>
</evidence>
<protein>
    <submittedName>
        <fullName evidence="1">Uncharacterized protein</fullName>
    </submittedName>
</protein>
<gene>
    <name evidence="1" type="ORF">X798_06057</name>
</gene>
<dbReference type="OrthoDB" id="5861778at2759"/>
<reference evidence="1 2" key="1">
    <citation type="submission" date="2015-12" db="EMBL/GenBank/DDBJ databases">
        <title>Draft genome of the nematode, Onchocerca flexuosa.</title>
        <authorList>
            <person name="Mitreva M."/>
        </authorList>
    </citation>
    <scope>NUCLEOTIDE SEQUENCE [LARGE SCALE GENOMIC DNA]</scope>
    <source>
        <strain evidence="1">Red Deer</strain>
    </source>
</reference>
<evidence type="ECO:0000313" key="1">
    <source>
        <dbReference type="EMBL" id="OZC06960.1"/>
    </source>
</evidence>
<proteinExistence type="predicted"/>
<dbReference type="AlphaFoldDB" id="A0A238BQK9"/>
<accession>A0A238BQK9</accession>
<organism evidence="1 2">
    <name type="scientific">Onchocerca flexuosa</name>
    <dbReference type="NCBI Taxonomy" id="387005"/>
    <lineage>
        <taxon>Eukaryota</taxon>
        <taxon>Metazoa</taxon>
        <taxon>Ecdysozoa</taxon>
        <taxon>Nematoda</taxon>
        <taxon>Chromadorea</taxon>
        <taxon>Rhabditida</taxon>
        <taxon>Spirurina</taxon>
        <taxon>Spiruromorpha</taxon>
        <taxon>Filarioidea</taxon>
        <taxon>Onchocercidae</taxon>
        <taxon>Onchocerca</taxon>
    </lineage>
</organism>
<dbReference type="Proteomes" id="UP000242913">
    <property type="component" value="Unassembled WGS sequence"/>
</dbReference>
<dbReference type="EMBL" id="KZ270050">
    <property type="protein sequence ID" value="OZC06960.1"/>
    <property type="molecule type" value="Genomic_DNA"/>
</dbReference>
<sequence>MIDEKRDETIDIRLLPSERYEYKVSVMALCAGRLPFPKLIIRSSMFDSTILDEISRLSIPDTIFILSISDDSFLELSVDPITSEIEPLAKSEM</sequence>
<name>A0A238BQK9_9BILA</name>
<keyword evidence="2" id="KW-1185">Reference proteome</keyword>